<gene>
    <name evidence="1" type="ORF">GLX25_11780</name>
</gene>
<dbReference type="PANTHER" id="PTHR38436">
    <property type="entry name" value="POLYKETIDE CYCLASE SNOAL-LIKE DOMAIN"/>
    <property type="match status" value="1"/>
</dbReference>
<evidence type="ECO:0000313" key="2">
    <source>
        <dbReference type="Proteomes" id="UP000480122"/>
    </source>
</evidence>
<proteinExistence type="predicted"/>
<evidence type="ECO:0000313" key="1">
    <source>
        <dbReference type="EMBL" id="MUN07789.1"/>
    </source>
</evidence>
<dbReference type="GO" id="GO:0030638">
    <property type="term" value="P:polyketide metabolic process"/>
    <property type="evidence" value="ECO:0007669"/>
    <property type="project" value="InterPro"/>
</dbReference>
<dbReference type="Gene3D" id="3.10.450.50">
    <property type="match status" value="1"/>
</dbReference>
<organism evidence="1 2">
    <name type="scientific">Agromyces luteolus</name>
    <dbReference type="NCBI Taxonomy" id="88373"/>
    <lineage>
        <taxon>Bacteria</taxon>
        <taxon>Bacillati</taxon>
        <taxon>Actinomycetota</taxon>
        <taxon>Actinomycetes</taxon>
        <taxon>Micrococcales</taxon>
        <taxon>Microbacteriaceae</taxon>
        <taxon>Agromyces</taxon>
    </lineage>
</organism>
<name>A0A7C9HRM2_9MICO</name>
<dbReference type="Pfam" id="PF07366">
    <property type="entry name" value="SnoaL"/>
    <property type="match status" value="1"/>
</dbReference>
<keyword evidence="2" id="KW-1185">Reference proteome</keyword>
<sequence length="148" mass="16271">MREEAIMNSENTDIVRRFYEAWSRQDVETAAGLVTEDFVDNSSSSRGRDGVREEGAFWFTAFPDAEVSIEELLADGDKVTVRVHATATHLGEFLGIPATGRRVDMDEIDIFRVEGGLLAESWAVPDIFGLMNQLGAFEPASEEPVGSA</sequence>
<reference evidence="1 2" key="1">
    <citation type="submission" date="2019-11" db="EMBL/GenBank/DDBJ databases">
        <title>Agromyces kandeliae sp. nov., isolated from mangrove soil.</title>
        <authorList>
            <person name="Wang R."/>
        </authorList>
    </citation>
    <scope>NUCLEOTIDE SEQUENCE [LARGE SCALE GENOMIC DNA]</scope>
    <source>
        <strain evidence="1 2">JCM 11431</strain>
    </source>
</reference>
<protein>
    <submittedName>
        <fullName evidence="1">DUF4440 domain-containing protein</fullName>
    </submittedName>
</protein>
<dbReference type="InterPro" id="IPR032710">
    <property type="entry name" value="NTF2-like_dom_sf"/>
</dbReference>
<dbReference type="InterPro" id="IPR009959">
    <property type="entry name" value="Cyclase_SnoaL-like"/>
</dbReference>
<accession>A0A7C9HRM2</accession>
<dbReference type="PANTHER" id="PTHR38436:SF1">
    <property type="entry name" value="ESTER CYCLASE"/>
    <property type="match status" value="1"/>
</dbReference>
<dbReference type="EMBL" id="WODA01000022">
    <property type="protein sequence ID" value="MUN07789.1"/>
    <property type="molecule type" value="Genomic_DNA"/>
</dbReference>
<dbReference type="OrthoDB" id="9182871at2"/>
<dbReference type="Proteomes" id="UP000480122">
    <property type="component" value="Unassembled WGS sequence"/>
</dbReference>
<comment type="caution">
    <text evidence="1">The sequence shown here is derived from an EMBL/GenBank/DDBJ whole genome shotgun (WGS) entry which is preliminary data.</text>
</comment>
<dbReference type="SUPFAM" id="SSF54427">
    <property type="entry name" value="NTF2-like"/>
    <property type="match status" value="1"/>
</dbReference>
<dbReference type="AlphaFoldDB" id="A0A7C9HRM2"/>